<sequence length="164" mass="18789">MAYIDNSNARDLVTMLQSLRPLPDAPTLTDAALLGLRMKWGDRTPIFQCARGKGLGREGVLSQYQEQADQVVFTYLKTCDRKPARIEMLRWMVDDGIHEQVLNYVRAEVVVGAGYPYAIETADQVAVIQSQDRQKFYRLLQEWAQSAEVPLSFSRKMVSKMMRR</sequence>
<evidence type="ECO:0000259" key="1">
    <source>
        <dbReference type="Pfam" id="PF09376"/>
    </source>
</evidence>
<protein>
    <submittedName>
        <fullName evidence="2">DNA double-strand break repair nuclease NurA</fullName>
    </submittedName>
</protein>
<dbReference type="Proteomes" id="UP000031561">
    <property type="component" value="Unassembled WGS sequence"/>
</dbReference>
<evidence type="ECO:0000313" key="3">
    <source>
        <dbReference type="Proteomes" id="UP000031561"/>
    </source>
</evidence>
<organism evidence="2 3">
    <name type="scientific">Lyngbya confervoides BDU141951</name>
    <dbReference type="NCBI Taxonomy" id="1574623"/>
    <lineage>
        <taxon>Bacteria</taxon>
        <taxon>Bacillati</taxon>
        <taxon>Cyanobacteriota</taxon>
        <taxon>Cyanophyceae</taxon>
        <taxon>Oscillatoriophycideae</taxon>
        <taxon>Oscillatoriales</taxon>
        <taxon>Microcoleaceae</taxon>
        <taxon>Lyngbya</taxon>
    </lineage>
</organism>
<feature type="domain" description="NurA" evidence="1">
    <location>
        <begin position="2"/>
        <end position="128"/>
    </location>
</feature>
<accession>A0ABD4T1K1</accession>
<gene>
    <name evidence="2" type="ORF">QQ91_0006390</name>
</gene>
<dbReference type="EMBL" id="JTHE03000040">
    <property type="protein sequence ID" value="MCM1982454.1"/>
    <property type="molecule type" value="Genomic_DNA"/>
</dbReference>
<proteinExistence type="predicted"/>
<evidence type="ECO:0000313" key="2">
    <source>
        <dbReference type="EMBL" id="MCM1982454.1"/>
    </source>
</evidence>
<dbReference type="InterPro" id="IPR018977">
    <property type="entry name" value="NurA_domain"/>
</dbReference>
<comment type="caution">
    <text evidence="2">The sequence shown here is derived from an EMBL/GenBank/DDBJ whole genome shotgun (WGS) entry which is preliminary data.</text>
</comment>
<keyword evidence="2" id="KW-0614">Plasmid</keyword>
<dbReference type="RefSeq" id="WP_166283984.1">
    <property type="nucleotide sequence ID" value="NZ_JTHE03000040.1"/>
</dbReference>
<dbReference type="AlphaFoldDB" id="A0ABD4T1K1"/>
<keyword evidence="3" id="KW-1185">Reference proteome</keyword>
<dbReference type="Pfam" id="PF09376">
    <property type="entry name" value="NurA"/>
    <property type="match status" value="1"/>
</dbReference>
<name>A0ABD4T1K1_9CYAN</name>
<geneLocation type="plasmid" evidence="2">
    <name>unnamed14</name>
</geneLocation>
<reference evidence="2 3" key="1">
    <citation type="journal article" date="2015" name="Genome Announc.">
        <title>Draft Genome Sequence of Filamentous Marine Cyanobacterium Lyngbya confervoides Strain BDU141951.</title>
        <authorList>
            <person name="Chandrababunaidu M.M."/>
            <person name="Sen D."/>
            <person name="Tripathy S."/>
        </authorList>
    </citation>
    <scope>NUCLEOTIDE SEQUENCE [LARGE SCALE GENOMIC DNA]</scope>
    <source>
        <strain evidence="2 3">BDU141951</strain>
    </source>
</reference>